<dbReference type="Proteomes" id="UP000308444">
    <property type="component" value="Unassembled WGS sequence"/>
</dbReference>
<protein>
    <submittedName>
        <fullName evidence="4">SDR family NAD(P)-dependent oxidoreductase</fullName>
    </submittedName>
</protein>
<keyword evidence="1" id="KW-0596">Phosphopantetheine</keyword>
<dbReference type="GO" id="GO:0006633">
    <property type="term" value="P:fatty acid biosynthetic process"/>
    <property type="evidence" value="ECO:0007669"/>
    <property type="project" value="TreeGrafter"/>
</dbReference>
<dbReference type="EMBL" id="SZOH01000995">
    <property type="protein sequence ID" value="TKJ02763.1"/>
    <property type="molecule type" value="Genomic_DNA"/>
</dbReference>
<dbReference type="PROSITE" id="PS50075">
    <property type="entry name" value="CARRIER"/>
    <property type="match status" value="1"/>
</dbReference>
<gene>
    <name evidence="4" type="ORF">FC695_15750</name>
</gene>
<dbReference type="InterPro" id="IPR057326">
    <property type="entry name" value="KR_dom"/>
</dbReference>
<evidence type="ECO:0000313" key="4">
    <source>
        <dbReference type="EMBL" id="TKJ02763.1"/>
    </source>
</evidence>
<dbReference type="CDD" id="cd08953">
    <property type="entry name" value="KR_2_SDR_x"/>
    <property type="match status" value="1"/>
</dbReference>
<dbReference type="PANTHER" id="PTHR43775:SF37">
    <property type="entry name" value="SI:DKEY-61P9.11"/>
    <property type="match status" value="1"/>
</dbReference>
<feature type="non-terminal residue" evidence="4">
    <location>
        <position position="1"/>
    </location>
</feature>
<dbReference type="SUPFAM" id="SSF47336">
    <property type="entry name" value="ACP-like"/>
    <property type="match status" value="1"/>
</dbReference>
<dbReference type="GO" id="GO:0005886">
    <property type="term" value="C:plasma membrane"/>
    <property type="evidence" value="ECO:0007669"/>
    <property type="project" value="TreeGrafter"/>
</dbReference>
<dbReference type="GO" id="GO:0005737">
    <property type="term" value="C:cytoplasm"/>
    <property type="evidence" value="ECO:0007669"/>
    <property type="project" value="TreeGrafter"/>
</dbReference>
<feature type="non-terminal residue" evidence="4">
    <location>
        <position position="397"/>
    </location>
</feature>
<organism evidence="4 5">
    <name type="scientific">Bacillus cereus</name>
    <dbReference type="NCBI Taxonomy" id="1396"/>
    <lineage>
        <taxon>Bacteria</taxon>
        <taxon>Bacillati</taxon>
        <taxon>Bacillota</taxon>
        <taxon>Bacilli</taxon>
        <taxon>Bacillales</taxon>
        <taxon>Bacillaceae</taxon>
        <taxon>Bacillus</taxon>
        <taxon>Bacillus cereus group</taxon>
    </lineage>
</organism>
<evidence type="ECO:0000256" key="2">
    <source>
        <dbReference type="ARBA" id="ARBA00022553"/>
    </source>
</evidence>
<dbReference type="InterPro" id="IPR009081">
    <property type="entry name" value="PP-bd_ACP"/>
</dbReference>
<name>A0A9X9AAP7_BACCE</name>
<dbReference type="InterPro" id="IPR036736">
    <property type="entry name" value="ACP-like_sf"/>
</dbReference>
<proteinExistence type="predicted"/>
<dbReference type="InterPro" id="IPR036291">
    <property type="entry name" value="NAD(P)-bd_dom_sf"/>
</dbReference>
<dbReference type="GO" id="GO:0071770">
    <property type="term" value="P:DIM/DIP cell wall layer assembly"/>
    <property type="evidence" value="ECO:0007669"/>
    <property type="project" value="TreeGrafter"/>
</dbReference>
<feature type="domain" description="Carrier" evidence="3">
    <location>
        <begin position="336"/>
        <end position="397"/>
    </location>
</feature>
<reference evidence="4 5" key="1">
    <citation type="journal article" date="2019" name="Environ. Microbiol.">
        <title>An active ?-lactamase is a part of an orchestrated cell wall stress resistance network of Bacillus subtilis and related rhizosphere species.</title>
        <authorList>
            <person name="Bucher T."/>
            <person name="Keren-Paz A."/>
            <person name="Hausser J."/>
            <person name="Olender T."/>
            <person name="Cytryn E."/>
            <person name="Kolodkin-Gal I."/>
        </authorList>
    </citation>
    <scope>NUCLEOTIDE SEQUENCE [LARGE SCALE GENOMIC DNA]</scope>
    <source>
        <strain evidence="4 5">I32</strain>
    </source>
</reference>
<evidence type="ECO:0000256" key="1">
    <source>
        <dbReference type="ARBA" id="ARBA00022450"/>
    </source>
</evidence>
<comment type="caution">
    <text evidence="4">The sequence shown here is derived from an EMBL/GenBank/DDBJ whole genome shotgun (WGS) entry which is preliminary data.</text>
</comment>
<sequence length="397" mass="44929">YSEIQTDIIDTVIAIRNNTRYIRIYEPIPDEKVSEMLVINENESASKIPNIRSEGVYLITGGMGGVGLKLAEYLARTVKAKLILVSRTALPDREEWDQILQSQIENEQLCQRINHIQKLESLGAKVMTAVADVADEEQMRNVIHQAEANFGHINGVIHAAGVLRVKSAQCPMEKISRIECEEQFLPKVHGVLVLDKLLSNYDLDFCYLVSSLSPILGGLGFVAYSAANLYLDSFSDKVSNTSNNRWTSINWGDWQYTGAQQVNKIFNAQSIEALEMTSEEGQKTFQCVLGLSGLNQVIISSGDLNKRFDQWINLNSRKRISELETQTQTKTGDKFRNQDEVEEIIIGIWKEFYSVDTVNVNENFFDLGATSLHIIQIHERLINRLEKQISIGVMFEY</sequence>
<accession>A0A9X9AAP7</accession>
<dbReference type="Pfam" id="PF00550">
    <property type="entry name" value="PP-binding"/>
    <property type="match status" value="1"/>
</dbReference>
<evidence type="ECO:0000313" key="5">
    <source>
        <dbReference type="Proteomes" id="UP000308444"/>
    </source>
</evidence>
<keyword evidence="2" id="KW-0597">Phosphoprotein</keyword>
<dbReference type="PANTHER" id="PTHR43775">
    <property type="entry name" value="FATTY ACID SYNTHASE"/>
    <property type="match status" value="1"/>
</dbReference>
<dbReference type="SMART" id="SM00822">
    <property type="entry name" value="PKS_KR"/>
    <property type="match status" value="1"/>
</dbReference>
<dbReference type="Pfam" id="PF08659">
    <property type="entry name" value="KR"/>
    <property type="match status" value="1"/>
</dbReference>
<dbReference type="Gene3D" id="3.40.50.720">
    <property type="entry name" value="NAD(P)-binding Rossmann-like Domain"/>
    <property type="match status" value="1"/>
</dbReference>
<dbReference type="GO" id="GO:0004312">
    <property type="term" value="F:fatty acid synthase activity"/>
    <property type="evidence" value="ECO:0007669"/>
    <property type="project" value="TreeGrafter"/>
</dbReference>
<dbReference type="InterPro" id="IPR013968">
    <property type="entry name" value="PKS_KR"/>
</dbReference>
<dbReference type="Gene3D" id="1.10.1200.10">
    <property type="entry name" value="ACP-like"/>
    <property type="match status" value="1"/>
</dbReference>
<dbReference type="AlphaFoldDB" id="A0A9X9AAP7"/>
<dbReference type="SUPFAM" id="SSF51735">
    <property type="entry name" value="NAD(P)-binding Rossmann-fold domains"/>
    <property type="match status" value="1"/>
</dbReference>
<evidence type="ECO:0000259" key="3">
    <source>
        <dbReference type="PROSITE" id="PS50075"/>
    </source>
</evidence>
<dbReference type="InterPro" id="IPR050091">
    <property type="entry name" value="PKS_NRPS_Biosynth_Enz"/>
</dbReference>